<dbReference type="GO" id="GO:0008233">
    <property type="term" value="F:peptidase activity"/>
    <property type="evidence" value="ECO:0007669"/>
    <property type="project" value="UniProtKB-KW"/>
</dbReference>
<evidence type="ECO:0000256" key="10">
    <source>
        <dbReference type="ARBA" id="ARBA00023049"/>
    </source>
</evidence>
<dbReference type="PANTHER" id="PTHR39188">
    <property type="entry name" value="MEMBRANE-ASSOCIATED ZINC METALLOPROTEASE M50B"/>
    <property type="match status" value="1"/>
</dbReference>
<evidence type="ECO:0000256" key="1">
    <source>
        <dbReference type="ARBA" id="ARBA00001947"/>
    </source>
</evidence>
<accession>A0ABW2EIW7</accession>
<dbReference type="GO" id="GO:0006508">
    <property type="term" value="P:proteolysis"/>
    <property type="evidence" value="ECO:0007669"/>
    <property type="project" value="UniProtKB-KW"/>
</dbReference>
<gene>
    <name evidence="14" type="ORF">ACFQIC_02645</name>
</gene>
<evidence type="ECO:0000313" key="14">
    <source>
        <dbReference type="EMBL" id="MFC7060770.1"/>
    </source>
</evidence>
<evidence type="ECO:0000256" key="3">
    <source>
        <dbReference type="ARBA" id="ARBA00007931"/>
    </source>
</evidence>
<reference evidence="15" key="1">
    <citation type="journal article" date="2019" name="Int. J. Syst. Evol. Microbiol.">
        <title>The Global Catalogue of Microorganisms (GCM) 10K type strain sequencing project: providing services to taxonomists for standard genome sequencing and annotation.</title>
        <authorList>
            <consortium name="The Broad Institute Genomics Platform"/>
            <consortium name="The Broad Institute Genome Sequencing Center for Infectious Disease"/>
            <person name="Wu L."/>
            <person name="Ma J."/>
        </authorList>
    </citation>
    <scope>NUCLEOTIDE SEQUENCE [LARGE SCALE GENOMIC DNA]</scope>
    <source>
        <strain evidence="15">CGMCC 4.1621</strain>
    </source>
</reference>
<keyword evidence="9 12" id="KW-1133">Transmembrane helix</keyword>
<organism evidence="14 15">
    <name type="scientific">Halobacillus seohaensis</name>
    <dbReference type="NCBI Taxonomy" id="447421"/>
    <lineage>
        <taxon>Bacteria</taxon>
        <taxon>Bacillati</taxon>
        <taxon>Bacillota</taxon>
        <taxon>Bacilli</taxon>
        <taxon>Bacillales</taxon>
        <taxon>Bacillaceae</taxon>
        <taxon>Halobacillus</taxon>
    </lineage>
</organism>
<evidence type="ECO:0000256" key="4">
    <source>
        <dbReference type="ARBA" id="ARBA00022670"/>
    </source>
</evidence>
<name>A0ABW2EIW7_9BACI</name>
<dbReference type="Proteomes" id="UP001596410">
    <property type="component" value="Unassembled WGS sequence"/>
</dbReference>
<evidence type="ECO:0000256" key="2">
    <source>
        <dbReference type="ARBA" id="ARBA00004141"/>
    </source>
</evidence>
<keyword evidence="11 12" id="KW-0472">Membrane</keyword>
<comment type="similarity">
    <text evidence="3">Belongs to the peptidase M50B family.</text>
</comment>
<comment type="caution">
    <text evidence="14">The sequence shown here is derived from an EMBL/GenBank/DDBJ whole genome shotgun (WGS) entry which is preliminary data.</text>
</comment>
<dbReference type="EMBL" id="JBHSZV010000004">
    <property type="protein sequence ID" value="MFC7060770.1"/>
    <property type="molecule type" value="Genomic_DNA"/>
</dbReference>
<evidence type="ECO:0000256" key="12">
    <source>
        <dbReference type="SAM" id="Phobius"/>
    </source>
</evidence>
<feature type="transmembrane region" description="Helical" evidence="12">
    <location>
        <begin position="83"/>
        <end position="103"/>
    </location>
</feature>
<evidence type="ECO:0000259" key="13">
    <source>
        <dbReference type="Pfam" id="PF02163"/>
    </source>
</evidence>
<keyword evidence="5 12" id="KW-0812">Transmembrane</keyword>
<dbReference type="RefSeq" id="WP_204707013.1">
    <property type="nucleotide sequence ID" value="NZ_JBHSZV010000004.1"/>
</dbReference>
<dbReference type="InterPro" id="IPR008915">
    <property type="entry name" value="Peptidase_M50"/>
</dbReference>
<evidence type="ECO:0000256" key="9">
    <source>
        <dbReference type="ARBA" id="ARBA00022989"/>
    </source>
</evidence>
<comment type="subcellular location">
    <subcellularLocation>
        <location evidence="2">Membrane</location>
        <topology evidence="2">Multi-pass membrane protein</topology>
    </subcellularLocation>
</comment>
<dbReference type="Pfam" id="PF02163">
    <property type="entry name" value="Peptidase_M50"/>
    <property type="match status" value="1"/>
</dbReference>
<feature type="transmembrane region" description="Helical" evidence="12">
    <location>
        <begin position="156"/>
        <end position="174"/>
    </location>
</feature>
<keyword evidence="6" id="KW-0479">Metal-binding</keyword>
<proteinExistence type="inferred from homology"/>
<feature type="transmembrane region" description="Helical" evidence="12">
    <location>
        <begin position="123"/>
        <end position="144"/>
    </location>
</feature>
<evidence type="ECO:0000256" key="8">
    <source>
        <dbReference type="ARBA" id="ARBA00022833"/>
    </source>
</evidence>
<feature type="transmembrane region" description="Helical" evidence="12">
    <location>
        <begin position="12"/>
        <end position="41"/>
    </location>
</feature>
<evidence type="ECO:0000313" key="15">
    <source>
        <dbReference type="Proteomes" id="UP001596410"/>
    </source>
</evidence>
<dbReference type="PANTHER" id="PTHR39188:SF3">
    <property type="entry name" value="STAGE IV SPORULATION PROTEIN FB"/>
    <property type="match status" value="1"/>
</dbReference>
<keyword evidence="15" id="KW-1185">Reference proteome</keyword>
<sequence length="285" mass="33085">MKVLKLGQLIHIHPLFFLLAFSAFLTGAIYEFIILFTIVAIHEMGHFCAARYYGWRVSHIEFWLLGGAVVSDEHTTRPIREQVYVTLAGPFQHIWIFIILQALNLTIGPHPLLSAGFTYNSVILLLNLLPIWPLDGGKLLFYTICQYMCFKSSLKLSLIISISCLIIGLSWMIFSGRMTLASTMLAGFLLLENRLEWKRQIYVFMRYIVHCLERDVSQLKVRYFTVDPHTTAFDVIKNVRTNRHHLYILKQKPGLYIVDEQECLHQFLMKKQSSIKLKDISNMSR</sequence>
<keyword evidence="4 14" id="KW-0645">Protease</keyword>
<evidence type="ECO:0000256" key="7">
    <source>
        <dbReference type="ARBA" id="ARBA00022801"/>
    </source>
</evidence>
<keyword evidence="8" id="KW-0862">Zinc</keyword>
<comment type="cofactor">
    <cofactor evidence="1">
        <name>Zn(2+)</name>
        <dbReference type="ChEBI" id="CHEBI:29105"/>
    </cofactor>
</comment>
<evidence type="ECO:0000256" key="5">
    <source>
        <dbReference type="ARBA" id="ARBA00022692"/>
    </source>
</evidence>
<keyword evidence="7" id="KW-0378">Hydrolase</keyword>
<evidence type="ECO:0000256" key="11">
    <source>
        <dbReference type="ARBA" id="ARBA00023136"/>
    </source>
</evidence>
<protein>
    <submittedName>
        <fullName evidence="14">Site-2 protease family protein</fullName>
    </submittedName>
</protein>
<feature type="domain" description="Peptidase M50" evidence="13">
    <location>
        <begin position="32"/>
        <end position="104"/>
    </location>
</feature>
<evidence type="ECO:0000256" key="6">
    <source>
        <dbReference type="ARBA" id="ARBA00022723"/>
    </source>
</evidence>
<keyword evidence="10" id="KW-0482">Metalloprotease</keyword>